<evidence type="ECO:0000313" key="3">
    <source>
        <dbReference type="Proteomes" id="UP000646776"/>
    </source>
</evidence>
<dbReference type="InterPro" id="IPR050471">
    <property type="entry name" value="AB_hydrolase"/>
</dbReference>
<name>A0A918HR65_9ACTN</name>
<dbReference type="Pfam" id="PF00561">
    <property type="entry name" value="Abhydrolase_1"/>
    <property type="match status" value="1"/>
</dbReference>
<dbReference type="EMBL" id="BMSA01000054">
    <property type="protein sequence ID" value="GGT97610.1"/>
    <property type="molecule type" value="Genomic_DNA"/>
</dbReference>
<dbReference type="PANTHER" id="PTHR43433:SF5">
    <property type="entry name" value="AB HYDROLASE-1 DOMAIN-CONTAINING PROTEIN"/>
    <property type="match status" value="1"/>
</dbReference>
<dbReference type="InterPro" id="IPR029058">
    <property type="entry name" value="AB_hydrolase_fold"/>
</dbReference>
<dbReference type="PRINTS" id="PR00111">
    <property type="entry name" value="ABHYDROLASE"/>
</dbReference>
<dbReference type="PANTHER" id="PTHR43433">
    <property type="entry name" value="HYDROLASE, ALPHA/BETA FOLD FAMILY PROTEIN"/>
    <property type="match status" value="1"/>
</dbReference>
<dbReference type="Proteomes" id="UP000646776">
    <property type="component" value="Unassembled WGS sequence"/>
</dbReference>
<reference evidence="2" key="1">
    <citation type="journal article" date="2014" name="Int. J. Syst. Evol. Microbiol.">
        <title>Complete genome sequence of Corynebacterium casei LMG S-19264T (=DSM 44701T), isolated from a smear-ripened cheese.</title>
        <authorList>
            <consortium name="US DOE Joint Genome Institute (JGI-PGF)"/>
            <person name="Walter F."/>
            <person name="Albersmeier A."/>
            <person name="Kalinowski J."/>
            <person name="Ruckert C."/>
        </authorList>
    </citation>
    <scope>NUCLEOTIDE SEQUENCE</scope>
    <source>
        <strain evidence="2">JCM 4125</strain>
    </source>
</reference>
<keyword evidence="3" id="KW-1185">Reference proteome</keyword>
<gene>
    <name evidence="2" type="ORF">GCM10010226_88830</name>
</gene>
<dbReference type="Gene3D" id="3.40.50.1820">
    <property type="entry name" value="alpha/beta hydrolase"/>
    <property type="match status" value="1"/>
</dbReference>
<comment type="caution">
    <text evidence="2">The sequence shown here is derived from an EMBL/GenBank/DDBJ whole genome shotgun (WGS) entry which is preliminary data.</text>
</comment>
<dbReference type="AlphaFoldDB" id="A0A918HR65"/>
<protein>
    <submittedName>
        <fullName evidence="2">Alpha/beta hydrolase</fullName>
    </submittedName>
</protein>
<dbReference type="InterPro" id="IPR000073">
    <property type="entry name" value="AB_hydrolase_1"/>
</dbReference>
<dbReference type="SUPFAM" id="SSF53474">
    <property type="entry name" value="alpha/beta-Hydrolases"/>
    <property type="match status" value="1"/>
</dbReference>
<reference evidence="2" key="2">
    <citation type="submission" date="2020-09" db="EMBL/GenBank/DDBJ databases">
        <authorList>
            <person name="Sun Q."/>
            <person name="Ohkuma M."/>
        </authorList>
    </citation>
    <scope>NUCLEOTIDE SEQUENCE</scope>
    <source>
        <strain evidence="2">JCM 4125</strain>
    </source>
</reference>
<sequence length="282" mass="30431">MSIFMADKAENLTVEGPSGVFTYRRFGPQGGVPLVLVNRFRGTIDWWDPEFIDLLAANHDVIVFDNLGIGHTTGVPRDSVEGLADGAIEFIEALGLTQVDVLGWSLGGIVAQHVTLRRPELVRKLIVAGSTPGSVVPGAEGLSEKVRNIMAKSDASEEDMIYLFFPETEEGRAAGRKHLANVATRLSSGIRNVSDEAGQGMLAAVGKTAATPFEQVRENLETIKQPVLYANGVKDVMIPALASYVAVQHLEDATLVLYSNAGHGFLFQHAKAFTDEVNRFLA</sequence>
<evidence type="ECO:0000259" key="1">
    <source>
        <dbReference type="Pfam" id="PF00561"/>
    </source>
</evidence>
<accession>A0A918HR65</accession>
<dbReference type="RefSeq" id="WP_189718289.1">
    <property type="nucleotide sequence ID" value="NZ_BMSA01000054.1"/>
</dbReference>
<feature type="domain" description="AB hydrolase-1" evidence="1">
    <location>
        <begin position="34"/>
        <end position="269"/>
    </location>
</feature>
<organism evidence="2 3">
    <name type="scientific">Streptomyces phaeofaciens</name>
    <dbReference type="NCBI Taxonomy" id="68254"/>
    <lineage>
        <taxon>Bacteria</taxon>
        <taxon>Bacillati</taxon>
        <taxon>Actinomycetota</taxon>
        <taxon>Actinomycetes</taxon>
        <taxon>Kitasatosporales</taxon>
        <taxon>Streptomycetaceae</taxon>
        <taxon>Streptomyces</taxon>
    </lineage>
</organism>
<evidence type="ECO:0000313" key="2">
    <source>
        <dbReference type="EMBL" id="GGT97610.1"/>
    </source>
</evidence>
<dbReference type="GO" id="GO:0016787">
    <property type="term" value="F:hydrolase activity"/>
    <property type="evidence" value="ECO:0007669"/>
    <property type="project" value="UniProtKB-KW"/>
</dbReference>
<proteinExistence type="predicted"/>
<keyword evidence="2" id="KW-0378">Hydrolase</keyword>